<evidence type="ECO:0000259" key="2">
    <source>
        <dbReference type="Pfam" id="PF13860"/>
    </source>
</evidence>
<dbReference type="Pfam" id="PF13517">
    <property type="entry name" value="FG-GAP_3"/>
    <property type="match status" value="2"/>
</dbReference>
<evidence type="ECO:0000313" key="3">
    <source>
        <dbReference type="EMBL" id="MCA9727713.1"/>
    </source>
</evidence>
<sequence>YDNDGDLDILLTGYDPLTVSLYSRVYRNDGGSFSDIVAGLVGVFAGAGSWADYDNDGDLDALISGLDEFGTSITRLYRNDAGSFVDSNAALPGLLYTKVSWADYDNDGDLDLLLAGLESASGPSVTKLFRNDAGSFTDSGIAFVDVWQASMAWGDYDSDGDLDLLLSGNNYSQPWSATKLYRNDGGAFTDVGLAVPQGARALAWGDYDNDGDLDFLLAAVNTSVYVNDGGSFAELQVGLPFLATATVAWGDFDADGDLDLALAGDTGSELLARIYENHAVPANSAPAPPSNLALSEVGDIATFSWNAGSDAETPTSGLSYNLRVGTTPGGSEVMSAMANGATGYRREPGLGNAQQRLSWSLDLGAFGSQSLYWSVQSIDASYAGSEFAPEQGSSADVHDSSAPVPDHFALLANAPNPFQYSTAIRFDLPESGLVDLAIYDVAGRRVRTLAKETYPAGSYETTWRGVDDNGRPVAAGAYFYQLRVGSRVETHGMTLLR</sequence>
<proteinExistence type="predicted"/>
<keyword evidence="1" id="KW-0732">Signal</keyword>
<dbReference type="InterPro" id="IPR013517">
    <property type="entry name" value="FG-GAP"/>
</dbReference>
<dbReference type="Proteomes" id="UP000697710">
    <property type="component" value="Unassembled WGS sequence"/>
</dbReference>
<dbReference type="Pfam" id="PF13860">
    <property type="entry name" value="FlgD_ig"/>
    <property type="match status" value="1"/>
</dbReference>
<dbReference type="Gene3D" id="2.60.40.4070">
    <property type="match status" value="1"/>
</dbReference>
<gene>
    <name evidence="3" type="ORF">KC729_08515</name>
</gene>
<organism evidence="3 4">
    <name type="scientific">Eiseniibacteriota bacterium</name>
    <dbReference type="NCBI Taxonomy" id="2212470"/>
    <lineage>
        <taxon>Bacteria</taxon>
        <taxon>Candidatus Eiseniibacteriota</taxon>
    </lineage>
</organism>
<dbReference type="SUPFAM" id="SSF69318">
    <property type="entry name" value="Integrin alpha N-terminal domain"/>
    <property type="match status" value="1"/>
</dbReference>
<reference evidence="3" key="2">
    <citation type="journal article" date="2021" name="Microbiome">
        <title>Successional dynamics and alternative stable states in a saline activated sludge microbial community over 9 years.</title>
        <authorList>
            <person name="Wang Y."/>
            <person name="Ye J."/>
            <person name="Ju F."/>
            <person name="Liu L."/>
            <person name="Boyd J.A."/>
            <person name="Deng Y."/>
            <person name="Parks D.H."/>
            <person name="Jiang X."/>
            <person name="Yin X."/>
            <person name="Woodcroft B.J."/>
            <person name="Tyson G.W."/>
            <person name="Hugenholtz P."/>
            <person name="Polz M.F."/>
            <person name="Zhang T."/>
        </authorList>
    </citation>
    <scope>NUCLEOTIDE SEQUENCE</scope>
    <source>
        <strain evidence="3">HKST-UBA01</strain>
    </source>
</reference>
<protein>
    <submittedName>
        <fullName evidence="3">VCBS repeat-containing protein</fullName>
    </submittedName>
</protein>
<dbReference type="EMBL" id="JAGQHR010000220">
    <property type="protein sequence ID" value="MCA9727713.1"/>
    <property type="molecule type" value="Genomic_DNA"/>
</dbReference>
<dbReference type="InterPro" id="IPR028994">
    <property type="entry name" value="Integrin_alpha_N"/>
</dbReference>
<dbReference type="PANTHER" id="PTHR46580:SF4">
    <property type="entry name" value="ATP_GTP-BINDING PROTEIN"/>
    <property type="match status" value="1"/>
</dbReference>
<dbReference type="PANTHER" id="PTHR46580">
    <property type="entry name" value="SENSOR KINASE-RELATED"/>
    <property type="match status" value="1"/>
</dbReference>
<feature type="non-terminal residue" evidence="3">
    <location>
        <position position="1"/>
    </location>
</feature>
<accession>A0A956LYU0</accession>
<name>A0A956LYU0_UNCEI</name>
<reference evidence="3" key="1">
    <citation type="submission" date="2020-04" db="EMBL/GenBank/DDBJ databases">
        <authorList>
            <person name="Zhang T."/>
        </authorList>
    </citation>
    <scope>NUCLEOTIDE SEQUENCE</scope>
    <source>
        <strain evidence="3">HKST-UBA01</strain>
    </source>
</reference>
<evidence type="ECO:0000256" key="1">
    <source>
        <dbReference type="ARBA" id="ARBA00022729"/>
    </source>
</evidence>
<dbReference type="AlphaFoldDB" id="A0A956LYU0"/>
<feature type="domain" description="FlgD/Vpr Ig-like" evidence="2">
    <location>
        <begin position="428"/>
        <end position="480"/>
    </location>
</feature>
<evidence type="ECO:0000313" key="4">
    <source>
        <dbReference type="Proteomes" id="UP000697710"/>
    </source>
</evidence>
<comment type="caution">
    <text evidence="3">The sequence shown here is derived from an EMBL/GenBank/DDBJ whole genome shotgun (WGS) entry which is preliminary data.</text>
</comment>
<dbReference type="Gene3D" id="2.130.10.130">
    <property type="entry name" value="Integrin alpha, N-terminal"/>
    <property type="match status" value="1"/>
</dbReference>
<dbReference type="InterPro" id="IPR025965">
    <property type="entry name" value="FlgD/Vpr_Ig-like"/>
</dbReference>